<dbReference type="AlphaFoldDB" id="A0A6G1LG22"/>
<evidence type="ECO:0000313" key="3">
    <source>
        <dbReference type="Proteomes" id="UP000799436"/>
    </source>
</evidence>
<gene>
    <name evidence="2" type="ORF">EJ03DRAFT_357016</name>
</gene>
<proteinExistence type="predicted"/>
<evidence type="ECO:0000256" key="1">
    <source>
        <dbReference type="SAM" id="MobiDB-lite"/>
    </source>
</evidence>
<dbReference type="OrthoDB" id="6357136at2759"/>
<dbReference type="InterPro" id="IPR032063">
    <property type="entry name" value="MavL-like"/>
</dbReference>
<evidence type="ECO:0000313" key="2">
    <source>
        <dbReference type="EMBL" id="KAF2771891.1"/>
    </source>
</evidence>
<keyword evidence="3" id="KW-1185">Reference proteome</keyword>
<reference evidence="2" key="1">
    <citation type="journal article" date="2020" name="Stud. Mycol.">
        <title>101 Dothideomycetes genomes: a test case for predicting lifestyles and emergence of pathogens.</title>
        <authorList>
            <person name="Haridas S."/>
            <person name="Albert R."/>
            <person name="Binder M."/>
            <person name="Bloem J."/>
            <person name="Labutti K."/>
            <person name="Salamov A."/>
            <person name="Andreopoulos B."/>
            <person name="Baker S."/>
            <person name="Barry K."/>
            <person name="Bills G."/>
            <person name="Bluhm B."/>
            <person name="Cannon C."/>
            <person name="Castanera R."/>
            <person name="Culley D."/>
            <person name="Daum C."/>
            <person name="Ezra D."/>
            <person name="Gonzalez J."/>
            <person name="Henrissat B."/>
            <person name="Kuo A."/>
            <person name="Liang C."/>
            <person name="Lipzen A."/>
            <person name="Lutzoni F."/>
            <person name="Magnuson J."/>
            <person name="Mondo S."/>
            <person name="Nolan M."/>
            <person name="Ohm R."/>
            <person name="Pangilinan J."/>
            <person name="Park H.-J."/>
            <person name="Ramirez L."/>
            <person name="Alfaro M."/>
            <person name="Sun H."/>
            <person name="Tritt A."/>
            <person name="Yoshinaga Y."/>
            <person name="Zwiers L.-H."/>
            <person name="Turgeon B."/>
            <person name="Goodwin S."/>
            <person name="Spatafora J."/>
            <person name="Crous P."/>
            <person name="Grigoriev I."/>
        </authorList>
    </citation>
    <scope>NUCLEOTIDE SEQUENCE</scope>
    <source>
        <strain evidence="2">CBS 116005</strain>
    </source>
</reference>
<organism evidence="2 3">
    <name type="scientific">Teratosphaeria nubilosa</name>
    <dbReference type="NCBI Taxonomy" id="161662"/>
    <lineage>
        <taxon>Eukaryota</taxon>
        <taxon>Fungi</taxon>
        <taxon>Dikarya</taxon>
        <taxon>Ascomycota</taxon>
        <taxon>Pezizomycotina</taxon>
        <taxon>Dothideomycetes</taxon>
        <taxon>Dothideomycetidae</taxon>
        <taxon>Mycosphaerellales</taxon>
        <taxon>Teratosphaeriaceae</taxon>
        <taxon>Teratosphaeria</taxon>
    </lineage>
</organism>
<name>A0A6G1LG22_9PEZI</name>
<sequence length="312" mass="34828">MHPRLPTLISSFLKYKRQQGSALEKALYKNMSESDLVARLIKMRPRHFTNVTDYTVLRNGVKGPLRNEWLRVGTQQEAHTKHIFLSDYLSYDEMLLSSLLAVSGPTHFLNSGSRSNNAHPDPSKPHQPRGIIVGLVGPRLHQLGHMDHAILCPTPRVSKKKKKSVPRAQDPGFLGEAPDGTAFDVAMYKARLRISVETLLLEADDRAAQAGTTAYVQLAGLGLGVWRMLDEQARWFVEEVAACLARLRLKYVTTLELSWVEAPAGAREVCRDAGERVGIRVLFNRRDRCGRLASGELLVVSWAWDANSLVGE</sequence>
<dbReference type="Pfam" id="PF16062">
    <property type="entry name" value="MavL-like"/>
    <property type="match status" value="2"/>
</dbReference>
<feature type="region of interest" description="Disordered" evidence="1">
    <location>
        <begin position="111"/>
        <end position="131"/>
    </location>
</feature>
<accession>A0A6G1LG22</accession>
<protein>
    <submittedName>
        <fullName evidence="2">Uncharacterized protein</fullName>
    </submittedName>
</protein>
<dbReference type="Proteomes" id="UP000799436">
    <property type="component" value="Unassembled WGS sequence"/>
</dbReference>
<dbReference type="EMBL" id="ML995817">
    <property type="protein sequence ID" value="KAF2771891.1"/>
    <property type="molecule type" value="Genomic_DNA"/>
</dbReference>